<dbReference type="EMBL" id="RBWV01000014">
    <property type="protein sequence ID" value="RKS71336.1"/>
    <property type="molecule type" value="Genomic_DNA"/>
</dbReference>
<dbReference type="PROSITE" id="PS00379">
    <property type="entry name" value="CDP_ALCOHOL_P_TRANSF"/>
    <property type="match status" value="1"/>
</dbReference>
<evidence type="ECO:0000256" key="1">
    <source>
        <dbReference type="ARBA" id="ARBA00022679"/>
    </source>
</evidence>
<feature type="transmembrane region" description="Helical" evidence="4">
    <location>
        <begin position="97"/>
        <end position="113"/>
    </location>
</feature>
<proteinExistence type="inferred from homology"/>
<organism evidence="5 6">
    <name type="scientific">Motilibacter peucedani</name>
    <dbReference type="NCBI Taxonomy" id="598650"/>
    <lineage>
        <taxon>Bacteria</taxon>
        <taxon>Bacillati</taxon>
        <taxon>Actinomycetota</taxon>
        <taxon>Actinomycetes</taxon>
        <taxon>Motilibacterales</taxon>
        <taxon>Motilibacteraceae</taxon>
        <taxon>Motilibacter</taxon>
    </lineage>
</organism>
<name>A0A420XLP3_9ACTN</name>
<dbReference type="GO" id="GO:0016780">
    <property type="term" value="F:phosphotransferase activity, for other substituted phosphate groups"/>
    <property type="evidence" value="ECO:0007669"/>
    <property type="project" value="InterPro"/>
</dbReference>
<dbReference type="RefSeq" id="WP_121194417.1">
    <property type="nucleotide sequence ID" value="NZ_RBWV01000014.1"/>
</dbReference>
<accession>A0A420XLP3</accession>
<keyword evidence="4" id="KW-0812">Transmembrane</keyword>
<comment type="similarity">
    <text evidence="2">Belongs to the CDP-alcohol phosphatidyltransferase class-I family.</text>
</comment>
<feature type="compositionally biased region" description="Low complexity" evidence="3">
    <location>
        <begin position="9"/>
        <end position="28"/>
    </location>
</feature>
<feature type="region of interest" description="Disordered" evidence="3">
    <location>
        <begin position="1"/>
        <end position="33"/>
    </location>
</feature>
<dbReference type="Pfam" id="PF01066">
    <property type="entry name" value="CDP-OH_P_transf"/>
    <property type="match status" value="1"/>
</dbReference>
<evidence type="ECO:0000256" key="2">
    <source>
        <dbReference type="RuleBase" id="RU003750"/>
    </source>
</evidence>
<dbReference type="InParanoid" id="A0A420XLP3"/>
<evidence type="ECO:0000256" key="3">
    <source>
        <dbReference type="SAM" id="MobiDB-lite"/>
    </source>
</evidence>
<dbReference type="GO" id="GO:0016020">
    <property type="term" value="C:membrane"/>
    <property type="evidence" value="ECO:0007669"/>
    <property type="project" value="InterPro"/>
</dbReference>
<gene>
    <name evidence="5" type="ORF">CLV35_3132</name>
</gene>
<evidence type="ECO:0000313" key="5">
    <source>
        <dbReference type="EMBL" id="RKS71336.1"/>
    </source>
</evidence>
<sequence length="271" mass="28226">MAVQTGPERASASPTTGATAPGTPARPGMGDSLRRLGSVQKSTVGVPAYMRWVNRPVGGLLAVVSHRLGLTPTQVTGVSALLSFGGILALATLRPSALTAVLVGLALALGFAFDSADGQLARLRGGGTLAGEWLDHVVDAVKSSSLHAAVAISLYRFTDLDHPAVLLLPLAYGVVGLTQYFGMMLRDQLLRTRKVPAPAGTPRPAPEQGSLLKAVLLLPVDYGVLCLVFFLLAWTTAFLWAYGALLVLTAAFAVHSLSKAYRSLVRASASS</sequence>
<keyword evidence="4" id="KW-1133">Transmembrane helix</keyword>
<protein>
    <submittedName>
        <fullName evidence="5">Phosphatidylglycerophosphate synthase</fullName>
    </submittedName>
</protein>
<dbReference type="Gene3D" id="1.20.120.1760">
    <property type="match status" value="1"/>
</dbReference>
<reference evidence="5 6" key="1">
    <citation type="submission" date="2018-10" db="EMBL/GenBank/DDBJ databases">
        <title>Genomic Encyclopedia of Archaeal and Bacterial Type Strains, Phase II (KMG-II): from individual species to whole genera.</title>
        <authorList>
            <person name="Goeker M."/>
        </authorList>
    </citation>
    <scope>NUCLEOTIDE SEQUENCE [LARGE SCALE GENOMIC DNA]</scope>
    <source>
        <strain evidence="5 6">RP-AC37</strain>
    </source>
</reference>
<dbReference type="InterPro" id="IPR048254">
    <property type="entry name" value="CDP_ALCOHOL_P_TRANSF_CS"/>
</dbReference>
<feature type="transmembrane region" description="Helical" evidence="4">
    <location>
        <begin position="164"/>
        <end position="185"/>
    </location>
</feature>
<evidence type="ECO:0000313" key="6">
    <source>
        <dbReference type="Proteomes" id="UP000281955"/>
    </source>
</evidence>
<feature type="transmembrane region" description="Helical" evidence="4">
    <location>
        <begin position="211"/>
        <end position="233"/>
    </location>
</feature>
<keyword evidence="4" id="KW-0472">Membrane</keyword>
<feature type="transmembrane region" description="Helical" evidence="4">
    <location>
        <begin position="239"/>
        <end position="257"/>
    </location>
</feature>
<dbReference type="GO" id="GO:0008654">
    <property type="term" value="P:phospholipid biosynthetic process"/>
    <property type="evidence" value="ECO:0007669"/>
    <property type="project" value="InterPro"/>
</dbReference>
<dbReference type="InterPro" id="IPR043130">
    <property type="entry name" value="CDP-OH_PTrfase_TM_dom"/>
</dbReference>
<evidence type="ECO:0000256" key="4">
    <source>
        <dbReference type="SAM" id="Phobius"/>
    </source>
</evidence>
<dbReference type="InterPro" id="IPR000462">
    <property type="entry name" value="CDP-OH_P_trans"/>
</dbReference>
<dbReference type="AlphaFoldDB" id="A0A420XLP3"/>
<dbReference type="OrthoDB" id="7390033at2"/>
<keyword evidence="1 2" id="KW-0808">Transferase</keyword>
<comment type="caution">
    <text evidence="5">The sequence shown here is derived from an EMBL/GenBank/DDBJ whole genome shotgun (WGS) entry which is preliminary data.</text>
</comment>
<dbReference type="Proteomes" id="UP000281955">
    <property type="component" value="Unassembled WGS sequence"/>
</dbReference>
<keyword evidence="6" id="KW-1185">Reference proteome</keyword>